<dbReference type="Pfam" id="PF00122">
    <property type="entry name" value="E1-E2_ATPase"/>
    <property type="match status" value="1"/>
</dbReference>
<protein>
    <recommendedName>
        <fullName evidence="3">P-type Cu(+) transporter</fullName>
        <ecNumber evidence="3">7.2.2.8</ecNumber>
    </recommendedName>
</protein>
<dbReference type="SFLD" id="SFLDG00002">
    <property type="entry name" value="C1.7:_P-type_atpase_like"/>
    <property type="match status" value="1"/>
</dbReference>
<dbReference type="SFLD" id="SFLDF00027">
    <property type="entry name" value="p-type_atpase"/>
    <property type="match status" value="1"/>
</dbReference>
<dbReference type="Pfam" id="PF00702">
    <property type="entry name" value="Hydrolase"/>
    <property type="match status" value="1"/>
</dbReference>
<evidence type="ECO:0000256" key="11">
    <source>
        <dbReference type="ARBA" id="ARBA00023008"/>
    </source>
</evidence>
<keyword evidence="4 14" id="KW-0812">Transmembrane</keyword>
<name>A0A2J8B0Z2_9FIRM</name>
<dbReference type="NCBIfam" id="TIGR01525">
    <property type="entry name" value="ATPase-IB_hvy"/>
    <property type="match status" value="1"/>
</dbReference>
<dbReference type="InterPro" id="IPR006121">
    <property type="entry name" value="HMA_dom"/>
</dbReference>
<feature type="transmembrane region" description="Helical" evidence="14">
    <location>
        <begin position="735"/>
        <end position="756"/>
    </location>
</feature>
<dbReference type="PRINTS" id="PR00120">
    <property type="entry name" value="HATPASE"/>
</dbReference>
<comment type="catalytic activity">
    <reaction evidence="13">
        <text>Cu(+)(in) + ATP + H2O = Cu(+)(out) + ADP + phosphate + H(+)</text>
        <dbReference type="Rhea" id="RHEA:25792"/>
        <dbReference type="ChEBI" id="CHEBI:15377"/>
        <dbReference type="ChEBI" id="CHEBI:15378"/>
        <dbReference type="ChEBI" id="CHEBI:30616"/>
        <dbReference type="ChEBI" id="CHEBI:43474"/>
        <dbReference type="ChEBI" id="CHEBI:49552"/>
        <dbReference type="ChEBI" id="CHEBI:456216"/>
        <dbReference type="EC" id="7.2.2.8"/>
    </reaction>
</comment>
<dbReference type="Gene3D" id="3.30.70.100">
    <property type="match status" value="1"/>
</dbReference>
<evidence type="ECO:0000256" key="1">
    <source>
        <dbReference type="ARBA" id="ARBA00004651"/>
    </source>
</evidence>
<dbReference type="SUPFAM" id="SSF81653">
    <property type="entry name" value="Calcium ATPase, transduction domain A"/>
    <property type="match status" value="1"/>
</dbReference>
<keyword evidence="14" id="KW-1003">Cell membrane</keyword>
<keyword evidence="7" id="KW-0406">Ion transport</keyword>
<feature type="transmembrane region" description="Helical" evidence="14">
    <location>
        <begin position="129"/>
        <end position="150"/>
    </location>
</feature>
<evidence type="ECO:0000313" key="18">
    <source>
        <dbReference type="Proteomes" id="UP000236394"/>
    </source>
</evidence>
<evidence type="ECO:0000256" key="12">
    <source>
        <dbReference type="ARBA" id="ARBA00023136"/>
    </source>
</evidence>
<dbReference type="AlphaFoldDB" id="A0A2J8B0Z2"/>
<dbReference type="NCBIfam" id="TIGR01494">
    <property type="entry name" value="ATPase_P-type"/>
    <property type="match status" value="1"/>
</dbReference>
<dbReference type="InterPro" id="IPR027256">
    <property type="entry name" value="P-typ_ATPase_IB"/>
</dbReference>
<evidence type="ECO:0000256" key="9">
    <source>
        <dbReference type="ARBA" id="ARBA00022967"/>
    </source>
</evidence>
<feature type="transmembrane region" description="Helical" evidence="14">
    <location>
        <begin position="419"/>
        <end position="439"/>
    </location>
</feature>
<comment type="caution">
    <text evidence="17">The sequence shown here is derived from an EMBL/GenBank/DDBJ whole genome shotgun (WGS) entry which is preliminary data.</text>
</comment>
<dbReference type="SUPFAM" id="SSF81665">
    <property type="entry name" value="Calcium ATPase, transmembrane domain M"/>
    <property type="match status" value="1"/>
</dbReference>
<comment type="subcellular location">
    <subcellularLocation>
        <location evidence="1">Cell membrane</location>
        <topology evidence="1">Multi-pass membrane protein</topology>
    </subcellularLocation>
</comment>
<keyword evidence="8 14" id="KW-0067">ATP-binding</keyword>
<dbReference type="GO" id="GO:0005507">
    <property type="term" value="F:copper ion binding"/>
    <property type="evidence" value="ECO:0007669"/>
    <property type="project" value="TreeGrafter"/>
</dbReference>
<dbReference type="Gene3D" id="3.40.50.1000">
    <property type="entry name" value="HAD superfamily/HAD-like"/>
    <property type="match status" value="1"/>
</dbReference>
<keyword evidence="5 14" id="KW-0479">Metal-binding</keyword>
<feature type="region of interest" description="Disordered" evidence="15">
    <location>
        <begin position="77"/>
        <end position="102"/>
    </location>
</feature>
<keyword evidence="7" id="KW-0187">Copper transport</keyword>
<reference evidence="18" key="1">
    <citation type="submission" date="2017-04" db="EMBL/GenBank/DDBJ databases">
        <authorList>
            <person name="Bumgarner R.E."/>
            <person name="Fredricks D.N."/>
            <person name="Srinivasan S."/>
        </authorList>
    </citation>
    <scope>NUCLEOTIDE SEQUENCE [LARGE SCALE GENOMIC DNA]</scope>
    <source>
        <strain evidence="18">KA00405</strain>
    </source>
</reference>
<dbReference type="GO" id="GO:0005886">
    <property type="term" value="C:plasma membrane"/>
    <property type="evidence" value="ECO:0007669"/>
    <property type="project" value="UniProtKB-SubCell"/>
</dbReference>
<dbReference type="Proteomes" id="UP000236394">
    <property type="component" value="Unassembled WGS sequence"/>
</dbReference>
<comment type="similarity">
    <text evidence="2 14">Belongs to the cation transport ATPase (P-type) (TC 3.A.3) family. Type IB subfamily.</text>
</comment>
<dbReference type="FunFam" id="2.70.150.10:FF:000002">
    <property type="entry name" value="Copper-transporting ATPase 1, putative"/>
    <property type="match status" value="1"/>
</dbReference>
<evidence type="ECO:0000256" key="5">
    <source>
        <dbReference type="ARBA" id="ARBA00022723"/>
    </source>
</evidence>
<evidence type="ECO:0000256" key="13">
    <source>
        <dbReference type="ARBA" id="ARBA00049289"/>
    </source>
</evidence>
<keyword evidence="12 14" id="KW-0472">Membrane</keyword>
<evidence type="ECO:0000256" key="6">
    <source>
        <dbReference type="ARBA" id="ARBA00022741"/>
    </source>
</evidence>
<evidence type="ECO:0000313" key="17">
    <source>
        <dbReference type="EMBL" id="PNH18439.1"/>
    </source>
</evidence>
<dbReference type="GO" id="GO:0055070">
    <property type="term" value="P:copper ion homeostasis"/>
    <property type="evidence" value="ECO:0007669"/>
    <property type="project" value="TreeGrafter"/>
</dbReference>
<keyword evidence="11" id="KW-0186">Copper</keyword>
<evidence type="ECO:0000256" key="15">
    <source>
        <dbReference type="SAM" id="MobiDB-lite"/>
    </source>
</evidence>
<keyword evidence="6 14" id="KW-0547">Nucleotide-binding</keyword>
<evidence type="ECO:0000256" key="10">
    <source>
        <dbReference type="ARBA" id="ARBA00022989"/>
    </source>
</evidence>
<dbReference type="NCBIfam" id="TIGR01511">
    <property type="entry name" value="ATPase-IB1_Cu"/>
    <property type="match status" value="1"/>
</dbReference>
<dbReference type="PROSITE" id="PS00154">
    <property type="entry name" value="ATPASE_E1_E2"/>
    <property type="match status" value="1"/>
</dbReference>
<dbReference type="Pfam" id="PF00403">
    <property type="entry name" value="HMA"/>
    <property type="match status" value="1"/>
</dbReference>
<dbReference type="GO" id="GO:0140581">
    <property type="term" value="F:P-type monovalent copper transporter activity"/>
    <property type="evidence" value="ECO:0007669"/>
    <property type="project" value="UniProtKB-EC"/>
</dbReference>
<dbReference type="InterPro" id="IPR036163">
    <property type="entry name" value="HMA_dom_sf"/>
</dbReference>
<dbReference type="SUPFAM" id="SSF56784">
    <property type="entry name" value="HAD-like"/>
    <property type="match status" value="1"/>
</dbReference>
<dbReference type="InterPro" id="IPR018303">
    <property type="entry name" value="ATPase_P-typ_P_site"/>
</dbReference>
<gene>
    <name evidence="17" type="ORF">B7R76_06255</name>
</gene>
<feature type="transmembrane region" description="Helical" evidence="14">
    <location>
        <begin position="235"/>
        <end position="257"/>
    </location>
</feature>
<keyword evidence="10 14" id="KW-1133">Transmembrane helix</keyword>
<evidence type="ECO:0000259" key="16">
    <source>
        <dbReference type="PROSITE" id="PS50846"/>
    </source>
</evidence>
<dbReference type="GO" id="GO:0043682">
    <property type="term" value="F:P-type divalent copper transporter activity"/>
    <property type="evidence" value="ECO:0007669"/>
    <property type="project" value="TreeGrafter"/>
</dbReference>
<dbReference type="GO" id="GO:0005524">
    <property type="term" value="F:ATP binding"/>
    <property type="evidence" value="ECO:0007669"/>
    <property type="project" value="UniProtKB-UniRule"/>
</dbReference>
<organism evidence="17 18">
    <name type="scientific">Mageeibacillus indolicus</name>
    <dbReference type="NCBI Taxonomy" id="884684"/>
    <lineage>
        <taxon>Bacteria</taxon>
        <taxon>Bacillati</taxon>
        <taxon>Bacillota</taxon>
        <taxon>Clostridia</taxon>
        <taxon>Eubacteriales</taxon>
        <taxon>Oscillospiraceae</taxon>
        <taxon>Mageeibacillus</taxon>
    </lineage>
</organism>
<dbReference type="EMBL" id="NBZD01000003">
    <property type="protein sequence ID" value="PNH18439.1"/>
    <property type="molecule type" value="Genomic_DNA"/>
</dbReference>
<dbReference type="InterPro" id="IPR036412">
    <property type="entry name" value="HAD-like_sf"/>
</dbReference>
<dbReference type="Gene3D" id="2.70.150.10">
    <property type="entry name" value="Calcium-transporting ATPase, cytoplasmic transduction domain A"/>
    <property type="match status" value="1"/>
</dbReference>
<feature type="transmembrane region" description="Helical" evidence="14">
    <location>
        <begin position="191"/>
        <end position="215"/>
    </location>
</feature>
<dbReference type="InterPro" id="IPR023298">
    <property type="entry name" value="ATPase_P-typ_TM_dom_sf"/>
</dbReference>
<feature type="transmembrane region" description="Helical" evidence="14">
    <location>
        <begin position="162"/>
        <end position="179"/>
    </location>
</feature>
<dbReference type="CDD" id="cd02094">
    <property type="entry name" value="P-type_ATPase_Cu-like"/>
    <property type="match status" value="1"/>
</dbReference>
<dbReference type="InterPro" id="IPR008250">
    <property type="entry name" value="ATPase_P-typ_transduc_dom_A_sf"/>
</dbReference>
<dbReference type="PROSITE" id="PS01047">
    <property type="entry name" value="HMA_1"/>
    <property type="match status" value="1"/>
</dbReference>
<dbReference type="RefSeq" id="WP_012994173.1">
    <property type="nucleotide sequence ID" value="NZ_NBZD01000003.1"/>
</dbReference>
<dbReference type="PROSITE" id="PS50846">
    <property type="entry name" value="HMA_2"/>
    <property type="match status" value="1"/>
</dbReference>
<dbReference type="InterPro" id="IPR023299">
    <property type="entry name" value="ATPase_P-typ_cyto_dom_N"/>
</dbReference>
<evidence type="ECO:0000256" key="8">
    <source>
        <dbReference type="ARBA" id="ARBA00022840"/>
    </source>
</evidence>
<dbReference type="PANTHER" id="PTHR43520">
    <property type="entry name" value="ATP7, ISOFORM B"/>
    <property type="match status" value="1"/>
</dbReference>
<dbReference type="CDD" id="cd00371">
    <property type="entry name" value="HMA"/>
    <property type="match status" value="1"/>
</dbReference>
<sequence length="793" mass="82636">MTKAKFTVSGMSCAACALRVEKAVRQLEGVRTANVNLLTNSMQVEFAADKTGVAEIISQVDKVGYAAEEVGGRARDGRCDSSFAGGSRSKSRGQKTSNGGPEMLSETAELIAKGMAGTAAELRMTKKRLIGSAVFGLPLFYIAMGHMMHWPLPNFLLEPENCLVFGLIQLALSLAVCLINRSIFLHGLKNLYYLAPNMDSLIAVGAGAAMLYGWVELAIMGYQLGHCELNAAVKLVSNLYFESAGTILLLIMLGNFLEIRAKGKSSEVIGKLVSLVPPRATVLVDGVPTEKPVGKLGLGDIILVKAGEVIAADGLVVEGSGTVDESMLTGESLPVCRKTGDTVNGATLNLSGYLHVKVTRLGEDSMLAQIIRAVDEATLSKAPIAKIADKVSGIFVPVVIGLAVLTGIGWLLAGAAAATALNFAICVLVISCPCALGLATPTAITVGAGVGAGKGVLFKSAAEIERLAKVDFAVLDKTGTITYGRPEVTDVLPNKGVTEAELLQLAAALEVKSEHPLAGAIMAAAAKAKIDHTVFSLESFVQVPGGGIKAKIQGTECLGGNRRLLEKAGIDLGEWQAVTESLAAAGKTPLIFSSGGVIAGVIAVADVVKPESAAAVKCLRHLGLATLMITGDNKYTAAVIGKAVEVDEVVAEVLPQEKAARIAELQKCGKIVIMVGDGINDAPALVQADVGVAIGGGTDIAIEAADVVLMHGKLTDLVVAVKLGRAVLRNIKENLFWAFAYNVLGIPLAAGIFYPWTGIRLTPMLAALAMSCSSIFVVTNALRLRLWRGKLKK</sequence>
<dbReference type="InterPro" id="IPR001757">
    <property type="entry name" value="P_typ_ATPase"/>
</dbReference>
<feature type="domain" description="HMA" evidence="16">
    <location>
        <begin position="2"/>
        <end position="68"/>
    </location>
</feature>
<dbReference type="OMA" id="NAPLMHL"/>
<dbReference type="Gene3D" id="3.40.1110.10">
    <property type="entry name" value="Calcium-transporting ATPase, cytoplasmic domain N"/>
    <property type="match status" value="1"/>
</dbReference>
<dbReference type="PANTHER" id="PTHR43520:SF8">
    <property type="entry name" value="P-TYPE CU(+) TRANSPORTER"/>
    <property type="match status" value="1"/>
</dbReference>
<dbReference type="InterPro" id="IPR044492">
    <property type="entry name" value="P_typ_ATPase_HD_dom"/>
</dbReference>
<evidence type="ECO:0000256" key="3">
    <source>
        <dbReference type="ARBA" id="ARBA00012517"/>
    </source>
</evidence>
<dbReference type="SUPFAM" id="SSF55008">
    <property type="entry name" value="HMA, heavy metal-associated domain"/>
    <property type="match status" value="1"/>
</dbReference>
<evidence type="ECO:0000256" key="7">
    <source>
        <dbReference type="ARBA" id="ARBA00022796"/>
    </source>
</evidence>
<feature type="transmembrane region" description="Helical" evidence="14">
    <location>
        <begin position="762"/>
        <end position="782"/>
    </location>
</feature>
<dbReference type="FunFam" id="3.30.70.100:FF:000005">
    <property type="entry name" value="Copper-exporting P-type ATPase A"/>
    <property type="match status" value="1"/>
</dbReference>
<dbReference type="InterPro" id="IPR059000">
    <property type="entry name" value="ATPase_P-type_domA"/>
</dbReference>
<dbReference type="PRINTS" id="PR00119">
    <property type="entry name" value="CATATPASE"/>
</dbReference>
<dbReference type="InterPro" id="IPR017969">
    <property type="entry name" value="Heavy-metal-associated_CS"/>
</dbReference>
<evidence type="ECO:0000256" key="2">
    <source>
        <dbReference type="ARBA" id="ARBA00006024"/>
    </source>
</evidence>
<evidence type="ECO:0000256" key="4">
    <source>
        <dbReference type="ARBA" id="ARBA00022692"/>
    </source>
</evidence>
<feature type="transmembrane region" description="Helical" evidence="14">
    <location>
        <begin position="391"/>
        <end position="413"/>
    </location>
</feature>
<accession>A0A2J8B0Z2</accession>
<evidence type="ECO:0000256" key="14">
    <source>
        <dbReference type="RuleBase" id="RU362081"/>
    </source>
</evidence>
<dbReference type="GO" id="GO:0016887">
    <property type="term" value="F:ATP hydrolysis activity"/>
    <property type="evidence" value="ECO:0007669"/>
    <property type="project" value="InterPro"/>
</dbReference>
<keyword evidence="7" id="KW-0813">Transport</keyword>
<dbReference type="SFLD" id="SFLDS00003">
    <property type="entry name" value="Haloacid_Dehalogenase"/>
    <property type="match status" value="1"/>
</dbReference>
<dbReference type="InterPro" id="IPR023214">
    <property type="entry name" value="HAD_sf"/>
</dbReference>
<dbReference type="EC" id="7.2.2.8" evidence="3"/>
<proteinExistence type="inferred from homology"/>
<keyword evidence="9" id="KW-1278">Translocase</keyword>